<evidence type="ECO:0000256" key="1">
    <source>
        <dbReference type="SAM" id="MobiDB-lite"/>
    </source>
</evidence>
<name>A0AAN7CJ40_9PEZI</name>
<dbReference type="Proteomes" id="UP001303647">
    <property type="component" value="Unassembled WGS sequence"/>
</dbReference>
<organism evidence="2 3">
    <name type="scientific">Corynascus novoguineensis</name>
    <dbReference type="NCBI Taxonomy" id="1126955"/>
    <lineage>
        <taxon>Eukaryota</taxon>
        <taxon>Fungi</taxon>
        <taxon>Dikarya</taxon>
        <taxon>Ascomycota</taxon>
        <taxon>Pezizomycotina</taxon>
        <taxon>Sordariomycetes</taxon>
        <taxon>Sordariomycetidae</taxon>
        <taxon>Sordariales</taxon>
        <taxon>Chaetomiaceae</taxon>
        <taxon>Corynascus</taxon>
    </lineage>
</organism>
<gene>
    <name evidence="2" type="ORF">C7999DRAFT_36724</name>
</gene>
<dbReference type="InterPro" id="IPR022698">
    <property type="entry name" value="OrsD"/>
</dbReference>
<reference evidence="2" key="1">
    <citation type="journal article" date="2023" name="Mol. Phylogenet. Evol.">
        <title>Genome-scale phylogeny and comparative genomics of the fungal order Sordariales.</title>
        <authorList>
            <person name="Hensen N."/>
            <person name="Bonometti L."/>
            <person name="Westerberg I."/>
            <person name="Brannstrom I.O."/>
            <person name="Guillou S."/>
            <person name="Cros-Aarteil S."/>
            <person name="Calhoun S."/>
            <person name="Haridas S."/>
            <person name="Kuo A."/>
            <person name="Mondo S."/>
            <person name="Pangilinan J."/>
            <person name="Riley R."/>
            <person name="LaButti K."/>
            <person name="Andreopoulos B."/>
            <person name="Lipzen A."/>
            <person name="Chen C."/>
            <person name="Yan M."/>
            <person name="Daum C."/>
            <person name="Ng V."/>
            <person name="Clum A."/>
            <person name="Steindorff A."/>
            <person name="Ohm R.A."/>
            <person name="Martin F."/>
            <person name="Silar P."/>
            <person name="Natvig D.O."/>
            <person name="Lalanne C."/>
            <person name="Gautier V."/>
            <person name="Ament-Velasquez S.L."/>
            <person name="Kruys A."/>
            <person name="Hutchinson M.I."/>
            <person name="Powell A.J."/>
            <person name="Barry K."/>
            <person name="Miller A.N."/>
            <person name="Grigoriev I.V."/>
            <person name="Debuchy R."/>
            <person name="Gladieux P."/>
            <person name="Hiltunen Thoren M."/>
            <person name="Johannesson H."/>
        </authorList>
    </citation>
    <scope>NUCLEOTIDE SEQUENCE</scope>
    <source>
        <strain evidence="2">CBS 359.72</strain>
    </source>
</reference>
<evidence type="ECO:0000313" key="2">
    <source>
        <dbReference type="EMBL" id="KAK4242954.1"/>
    </source>
</evidence>
<dbReference type="AlphaFoldDB" id="A0AAN7CJ40"/>
<accession>A0AAN7CJ40</accession>
<feature type="compositionally biased region" description="Polar residues" evidence="1">
    <location>
        <begin position="23"/>
        <end position="35"/>
    </location>
</feature>
<protein>
    <submittedName>
        <fullName evidence="2">Uncharacterized protein</fullName>
    </submittedName>
</protein>
<sequence>MRGSPKQERNGKTGEEKAKGSQIGESQAKSSQNRARTPPPPPPPPPPSPPILRPLKMTSLQEWFALSPALGVAICHEHGVAMTAKSVASHVKVYHRHVATRARQRIVEEAAVLRDEGILAADIQGIRFPDHDGGAIPAIEGLPVWSDGKRCLRCGHIQRSRQEIQQHCRSEHGWVNPRARGGRARARPAGGLGDVWVDGVYCQRLGQTGALQRLFEVIAPAAAPSDGHNEGGGQDGDREDGGGSQAAIKATFEASARAIQEKDKAAAALVGEQSRLSANMW</sequence>
<keyword evidence="3" id="KW-1185">Reference proteome</keyword>
<comment type="caution">
    <text evidence="2">The sequence shown here is derived from an EMBL/GenBank/DDBJ whole genome shotgun (WGS) entry which is preliminary data.</text>
</comment>
<feature type="region of interest" description="Disordered" evidence="1">
    <location>
        <begin position="222"/>
        <end position="244"/>
    </location>
</feature>
<proteinExistence type="predicted"/>
<feature type="compositionally biased region" description="Pro residues" evidence="1">
    <location>
        <begin position="37"/>
        <end position="52"/>
    </location>
</feature>
<reference evidence="2" key="2">
    <citation type="submission" date="2023-05" db="EMBL/GenBank/DDBJ databases">
        <authorList>
            <consortium name="Lawrence Berkeley National Laboratory"/>
            <person name="Steindorff A."/>
            <person name="Hensen N."/>
            <person name="Bonometti L."/>
            <person name="Westerberg I."/>
            <person name="Brannstrom I.O."/>
            <person name="Guillou S."/>
            <person name="Cros-Aarteil S."/>
            <person name="Calhoun S."/>
            <person name="Haridas S."/>
            <person name="Kuo A."/>
            <person name="Mondo S."/>
            <person name="Pangilinan J."/>
            <person name="Riley R."/>
            <person name="Labutti K."/>
            <person name="Andreopoulos B."/>
            <person name="Lipzen A."/>
            <person name="Chen C."/>
            <person name="Yanf M."/>
            <person name="Daum C."/>
            <person name="Ng V."/>
            <person name="Clum A."/>
            <person name="Ohm R."/>
            <person name="Martin F."/>
            <person name="Silar P."/>
            <person name="Natvig D."/>
            <person name="Lalanne C."/>
            <person name="Gautier V."/>
            <person name="Ament-Velasquez S.L."/>
            <person name="Kruys A."/>
            <person name="Hutchinson M.I."/>
            <person name="Powell A.J."/>
            <person name="Barry K."/>
            <person name="Miller A.N."/>
            <person name="Grigoriev I.V."/>
            <person name="Debuchy R."/>
            <person name="Gladieux P."/>
            <person name="Thoren M.H."/>
            <person name="Johannesson H."/>
        </authorList>
    </citation>
    <scope>NUCLEOTIDE SEQUENCE</scope>
    <source>
        <strain evidence="2">CBS 359.72</strain>
    </source>
</reference>
<feature type="compositionally biased region" description="Basic and acidic residues" evidence="1">
    <location>
        <begin position="1"/>
        <end position="19"/>
    </location>
</feature>
<feature type="region of interest" description="Disordered" evidence="1">
    <location>
        <begin position="1"/>
        <end position="54"/>
    </location>
</feature>
<dbReference type="EMBL" id="MU858005">
    <property type="protein sequence ID" value="KAK4242954.1"/>
    <property type="molecule type" value="Genomic_DNA"/>
</dbReference>
<feature type="non-terminal residue" evidence="2">
    <location>
        <position position="281"/>
    </location>
</feature>
<dbReference type="Pfam" id="PF12013">
    <property type="entry name" value="OrsD"/>
    <property type="match status" value="1"/>
</dbReference>
<evidence type="ECO:0000313" key="3">
    <source>
        <dbReference type="Proteomes" id="UP001303647"/>
    </source>
</evidence>